<reference evidence="2 3" key="1">
    <citation type="submission" date="2024-09" db="EMBL/GenBank/DDBJ databases">
        <title>Rethinking Asexuality: The Enigmatic Case of Functional Sexual Genes in Lepraria (Stereocaulaceae).</title>
        <authorList>
            <person name="Doellman M."/>
            <person name="Sun Y."/>
            <person name="Barcenas-Pena A."/>
            <person name="Lumbsch H.T."/>
            <person name="Grewe F."/>
        </authorList>
    </citation>
    <scope>NUCLEOTIDE SEQUENCE [LARGE SCALE GENOMIC DNA]</scope>
    <source>
        <strain evidence="2 3">Grewe 0041</strain>
    </source>
</reference>
<name>A0ABR4BA40_9LECA</name>
<proteinExistence type="predicted"/>
<evidence type="ECO:0000313" key="3">
    <source>
        <dbReference type="Proteomes" id="UP001590951"/>
    </source>
</evidence>
<gene>
    <name evidence="2" type="ORF">ABVK25_004928</name>
</gene>
<evidence type="ECO:0000313" key="2">
    <source>
        <dbReference type="EMBL" id="KAL2054625.1"/>
    </source>
</evidence>
<feature type="region of interest" description="Disordered" evidence="1">
    <location>
        <begin position="1"/>
        <end position="45"/>
    </location>
</feature>
<dbReference type="EMBL" id="JBHFEH010000014">
    <property type="protein sequence ID" value="KAL2054625.1"/>
    <property type="molecule type" value="Genomic_DNA"/>
</dbReference>
<evidence type="ECO:0000256" key="1">
    <source>
        <dbReference type="SAM" id="MobiDB-lite"/>
    </source>
</evidence>
<accession>A0ABR4BA40</accession>
<dbReference type="Proteomes" id="UP001590951">
    <property type="component" value="Unassembled WGS sequence"/>
</dbReference>
<organism evidence="2 3">
    <name type="scientific">Lepraria finkii</name>
    <dbReference type="NCBI Taxonomy" id="1340010"/>
    <lineage>
        <taxon>Eukaryota</taxon>
        <taxon>Fungi</taxon>
        <taxon>Dikarya</taxon>
        <taxon>Ascomycota</taxon>
        <taxon>Pezizomycotina</taxon>
        <taxon>Lecanoromycetes</taxon>
        <taxon>OSLEUM clade</taxon>
        <taxon>Lecanoromycetidae</taxon>
        <taxon>Lecanorales</taxon>
        <taxon>Lecanorineae</taxon>
        <taxon>Stereocaulaceae</taxon>
        <taxon>Lepraria</taxon>
    </lineage>
</organism>
<comment type="caution">
    <text evidence="2">The sequence shown here is derived from an EMBL/GenBank/DDBJ whole genome shotgun (WGS) entry which is preliminary data.</text>
</comment>
<keyword evidence="3" id="KW-1185">Reference proteome</keyword>
<feature type="compositionally biased region" description="Low complexity" evidence="1">
    <location>
        <begin position="14"/>
        <end position="40"/>
    </location>
</feature>
<sequence>MASATAYGGGPGLSIPTTSSSSTTPSNTAPASVATPPSKSIVSSPGVTYASGKALVAPKVASSHRQGLTKNTPTKQYLDIEAPPSIALPKSLLTVGVNSDPTTGYGLSPETGVLEVNNTTHSYLSPIKEATHLSRDDGKGEMINGEHLFVFWEIGSYSNTTAATNGDFLGFVSSSVANDIGMSGLNGGILKLAGWDRRVE</sequence>
<protein>
    <submittedName>
        <fullName evidence="2">Uncharacterized protein</fullName>
    </submittedName>
</protein>